<keyword evidence="7" id="KW-1185">Reference proteome</keyword>
<gene>
    <name evidence="6" type="ORF">CDEST_11425</name>
</gene>
<dbReference type="Gene3D" id="3.40.50.20">
    <property type="match status" value="1"/>
</dbReference>
<keyword evidence="2 4" id="KW-0547">Nucleotide-binding</keyword>
<keyword evidence="1" id="KW-0436">Ligase</keyword>
<protein>
    <submittedName>
        <fullName evidence="6">ATP-grasp, subdomain 1 protein</fullName>
    </submittedName>
</protein>
<dbReference type="Pfam" id="PF13535">
    <property type="entry name" value="ATP-grasp_4"/>
    <property type="match status" value="1"/>
</dbReference>
<reference evidence="7" key="1">
    <citation type="journal article" date="2023" name="bioRxiv">
        <title>Complete genome of the Medicago anthracnose fungus, Colletotrichum destructivum, reveals a mini-chromosome-like region within a core chromosome.</title>
        <authorList>
            <person name="Lapalu N."/>
            <person name="Simon A."/>
            <person name="Lu A."/>
            <person name="Plaumann P.-L."/>
            <person name="Amselem J."/>
            <person name="Pigne S."/>
            <person name="Auger A."/>
            <person name="Koch C."/>
            <person name="Dallery J.-F."/>
            <person name="O'Connell R.J."/>
        </authorList>
    </citation>
    <scope>NUCLEOTIDE SEQUENCE [LARGE SCALE GENOMIC DNA]</scope>
    <source>
        <strain evidence="7">CBS 520.97</strain>
    </source>
</reference>
<dbReference type="PANTHER" id="PTHR43585">
    <property type="entry name" value="FUMIPYRROLE BIOSYNTHESIS PROTEIN C"/>
    <property type="match status" value="1"/>
</dbReference>
<dbReference type="GO" id="GO:0005524">
    <property type="term" value="F:ATP binding"/>
    <property type="evidence" value="ECO:0007669"/>
    <property type="project" value="UniProtKB-UniRule"/>
</dbReference>
<dbReference type="Gene3D" id="3.30.1490.20">
    <property type="entry name" value="ATP-grasp fold, A domain"/>
    <property type="match status" value="1"/>
</dbReference>
<dbReference type="Gene3D" id="3.30.470.20">
    <property type="entry name" value="ATP-grasp fold, B domain"/>
    <property type="match status" value="1"/>
</dbReference>
<dbReference type="PANTHER" id="PTHR43585:SF2">
    <property type="entry name" value="ATP-GRASP ENZYME FSQD"/>
    <property type="match status" value="1"/>
</dbReference>
<name>A0AAX4ITD2_9PEZI</name>
<evidence type="ECO:0000256" key="3">
    <source>
        <dbReference type="ARBA" id="ARBA00022840"/>
    </source>
</evidence>
<dbReference type="AlphaFoldDB" id="A0AAX4ITD2"/>
<dbReference type="InterPro" id="IPR052032">
    <property type="entry name" value="ATP-dep_AA_Ligase"/>
</dbReference>
<sequence length="673" mass="73109">MTTSLSWKIVVKTGEDHVTLQASRTTILPGTLEAGQRHWYLDLEHVSPQQASSGESPLVIHLDDANNAVTSLLESFINQDLRHATILRLAFSGEVGTVIRSDFLSYRLHGCEDTLLIVSFLDPLSPVITTTPDQATRVKTRDDLLSLLHAAVGGVVACANIPEDTTQALRARLDDEFNKRLSVPWTVPQPLARKRVFWVQGRANIEASQQFYKAARALGITLVVLDEPGHWLEDDSGPHAHYREAFIPISIAGDEGLTQRVVDAVRAYRHPVHGVVCISDVRLPLVARACEILGLPTSSSAAYSRAGNKGASREIESAASGQEDGFVLHSAADLDAVLAEKGMGQRLSYPLIVKPCTGWNSDCVVKARNEGELRAAVLRASERHAASAARSTSVVIEPYVDGPEVDANFIVLDGEVLFCDVTDDFPCSADLPGTEGTKAANFMETLMDVPSALPDGEKVMMRDSLAKTIARLGFQSGVFHCEARVRGSRAYYAVDPADDGILDLHVREDITAAAAAAAAAAAPSCFLHEVNARPPGYVNCVAALLAHGVDYYAVRLLLSLGPEEDARVRALSRPFLHGEPQYVLGISVLAPTRPGIMGSDDAVRDFLEANPDLARHVVHYQTVKERGDTVQGPDSSELWCVGYVIVASREGRGECLKLDREVRKRFDYKLMDE</sequence>
<dbReference type="InterPro" id="IPR013815">
    <property type="entry name" value="ATP_grasp_subdomain_1"/>
</dbReference>
<organism evidence="6 7">
    <name type="scientific">Colletotrichum destructivum</name>
    <dbReference type="NCBI Taxonomy" id="34406"/>
    <lineage>
        <taxon>Eukaryota</taxon>
        <taxon>Fungi</taxon>
        <taxon>Dikarya</taxon>
        <taxon>Ascomycota</taxon>
        <taxon>Pezizomycotina</taxon>
        <taxon>Sordariomycetes</taxon>
        <taxon>Hypocreomycetidae</taxon>
        <taxon>Glomerellales</taxon>
        <taxon>Glomerellaceae</taxon>
        <taxon>Colletotrichum</taxon>
        <taxon>Colletotrichum destructivum species complex</taxon>
    </lineage>
</organism>
<evidence type="ECO:0000313" key="6">
    <source>
        <dbReference type="EMBL" id="WQF86411.1"/>
    </source>
</evidence>
<dbReference type="GO" id="GO:0046872">
    <property type="term" value="F:metal ion binding"/>
    <property type="evidence" value="ECO:0007669"/>
    <property type="project" value="InterPro"/>
</dbReference>
<dbReference type="GeneID" id="87947925"/>
<dbReference type="Proteomes" id="UP001322277">
    <property type="component" value="Chromosome 7"/>
</dbReference>
<dbReference type="InterPro" id="IPR041472">
    <property type="entry name" value="BL00235/CARNS1_N"/>
</dbReference>
<dbReference type="Pfam" id="PF18130">
    <property type="entry name" value="ATPgrasp_N"/>
    <property type="match status" value="1"/>
</dbReference>
<dbReference type="RefSeq" id="XP_062783632.1">
    <property type="nucleotide sequence ID" value="XM_062927581.1"/>
</dbReference>
<evidence type="ECO:0000259" key="5">
    <source>
        <dbReference type="PROSITE" id="PS50975"/>
    </source>
</evidence>
<dbReference type="KEGG" id="cdet:87947925"/>
<keyword evidence="3 4" id="KW-0067">ATP-binding</keyword>
<proteinExistence type="predicted"/>
<dbReference type="GO" id="GO:0016874">
    <property type="term" value="F:ligase activity"/>
    <property type="evidence" value="ECO:0007669"/>
    <property type="project" value="UniProtKB-KW"/>
</dbReference>
<dbReference type="EMBL" id="CP137311">
    <property type="protein sequence ID" value="WQF86411.1"/>
    <property type="molecule type" value="Genomic_DNA"/>
</dbReference>
<evidence type="ECO:0000313" key="7">
    <source>
        <dbReference type="Proteomes" id="UP001322277"/>
    </source>
</evidence>
<feature type="domain" description="ATP-grasp" evidence="5">
    <location>
        <begin position="312"/>
        <end position="560"/>
    </location>
</feature>
<evidence type="ECO:0000256" key="1">
    <source>
        <dbReference type="ARBA" id="ARBA00022598"/>
    </source>
</evidence>
<accession>A0AAX4ITD2</accession>
<evidence type="ECO:0000256" key="4">
    <source>
        <dbReference type="PROSITE-ProRule" id="PRU00409"/>
    </source>
</evidence>
<dbReference type="SUPFAM" id="SSF56059">
    <property type="entry name" value="Glutathione synthetase ATP-binding domain-like"/>
    <property type="match status" value="1"/>
</dbReference>
<dbReference type="InterPro" id="IPR011761">
    <property type="entry name" value="ATP-grasp"/>
</dbReference>
<evidence type="ECO:0000256" key="2">
    <source>
        <dbReference type="ARBA" id="ARBA00022741"/>
    </source>
</evidence>
<dbReference type="PROSITE" id="PS50975">
    <property type="entry name" value="ATP_GRASP"/>
    <property type="match status" value="1"/>
</dbReference>